<feature type="compositionally biased region" description="Polar residues" evidence="1">
    <location>
        <begin position="10"/>
        <end position="26"/>
    </location>
</feature>
<dbReference type="Proteomes" id="UP000218965">
    <property type="component" value="Chromosome"/>
</dbReference>
<reference evidence="3" key="1">
    <citation type="submission" date="2015-12" db="EMBL/GenBank/DDBJ databases">
        <authorList>
            <person name="Shamseldin A."/>
            <person name="Moawad H."/>
            <person name="Abd El-Rahim W.M."/>
            <person name="Sadowsky M.J."/>
        </authorList>
    </citation>
    <scope>NUCLEOTIDE SEQUENCE [LARGE SCALE GENOMIC DNA]</scope>
    <source>
        <strain evidence="3">JAM AC0309</strain>
    </source>
</reference>
<dbReference type="AlphaFoldDB" id="A0A0U5BMK7"/>
<proteinExistence type="predicted"/>
<evidence type="ECO:0000313" key="2">
    <source>
        <dbReference type="EMBL" id="BAU32075.1"/>
    </source>
</evidence>
<feature type="region of interest" description="Disordered" evidence="1">
    <location>
        <begin position="138"/>
        <end position="161"/>
    </location>
</feature>
<feature type="region of interest" description="Disordered" evidence="1">
    <location>
        <begin position="1"/>
        <end position="46"/>
    </location>
</feature>
<dbReference type="EMBL" id="AP017315">
    <property type="protein sequence ID" value="BAU32075.1"/>
    <property type="molecule type" value="Genomic_DNA"/>
</dbReference>
<name>A0A0U5BMK7_9MICO</name>
<dbReference type="KEGG" id="malk:MalAC0309_1218"/>
<accession>A0A0U5BMK7</accession>
<dbReference type="Pfam" id="PF19460">
    <property type="entry name" value="DUF5997"/>
    <property type="match status" value="1"/>
</dbReference>
<protein>
    <submittedName>
        <fullName evidence="2">Uncharacterized protein</fullName>
    </submittedName>
</protein>
<organism evidence="2 3">
    <name type="scientific">Microcella alkaliphila</name>
    <dbReference type="NCBI Taxonomy" id="279828"/>
    <lineage>
        <taxon>Bacteria</taxon>
        <taxon>Bacillati</taxon>
        <taxon>Actinomycetota</taxon>
        <taxon>Actinomycetes</taxon>
        <taxon>Micrococcales</taxon>
        <taxon>Microbacteriaceae</taxon>
        <taxon>Microcella</taxon>
    </lineage>
</organism>
<evidence type="ECO:0000313" key="3">
    <source>
        <dbReference type="Proteomes" id="UP000218965"/>
    </source>
</evidence>
<reference evidence="2 3" key="2">
    <citation type="submission" date="2016-01" db="EMBL/GenBank/DDBJ databases">
        <title>Microcella alkaliphila JAM AC0309 whole genome shotgun sequence.</title>
        <authorList>
            <person name="Kurata A."/>
            <person name="Hirose Y."/>
            <person name="Kishimoto N."/>
            <person name="Kobayashi T."/>
        </authorList>
    </citation>
    <scope>NUCLEOTIDE SEQUENCE [LARGE SCALE GENOMIC DNA]</scope>
    <source>
        <strain evidence="2 3">JAM AC0309</strain>
    </source>
</reference>
<feature type="compositionally biased region" description="Basic and acidic residues" evidence="1">
    <location>
        <begin position="27"/>
        <end position="42"/>
    </location>
</feature>
<evidence type="ECO:0000256" key="1">
    <source>
        <dbReference type="SAM" id="MobiDB-lite"/>
    </source>
</evidence>
<gene>
    <name evidence="2" type="ORF">MalAC0309_1218</name>
</gene>
<sequence length="161" mass="17739">MVLGLHLASPTHSSPFDSRTLVTMTETPREDRRQQPKPKKEQLLSPATAAKKLNLFLPATPAEFQATPITRTQLNALQENPPEWLVTLRREGPHPRDEVSRRLGVSNSALARAGVSDSLTTAEIRAIIDEMPEWLVDEREKHAPGTGRKPGTAVGERPAAE</sequence>
<dbReference type="InterPro" id="IPR046039">
    <property type="entry name" value="DUF5997"/>
</dbReference>